<organism evidence="13 14">
    <name type="scientific">Pelotomaculum thermopropionicum (strain DSM 13744 / JCM 10971 / SI)</name>
    <dbReference type="NCBI Taxonomy" id="370438"/>
    <lineage>
        <taxon>Bacteria</taxon>
        <taxon>Bacillati</taxon>
        <taxon>Bacillota</taxon>
        <taxon>Clostridia</taxon>
        <taxon>Eubacteriales</taxon>
        <taxon>Desulfotomaculaceae</taxon>
        <taxon>Pelotomaculum</taxon>
    </lineage>
</organism>
<feature type="domain" description="Methionyl/Leucyl tRNA synthetase" evidence="11">
    <location>
        <begin position="37"/>
        <end position="179"/>
    </location>
</feature>
<feature type="binding site" evidence="10">
    <location>
        <position position="158"/>
    </location>
    <ligand>
        <name>Zn(2+)</name>
        <dbReference type="ChEBI" id="CHEBI:29105"/>
    </ligand>
</feature>
<dbReference type="eggNOG" id="COG0143">
    <property type="taxonomic scope" value="Bacteria"/>
</dbReference>
<dbReference type="Pfam" id="PF09334">
    <property type="entry name" value="tRNA-synt_1g"/>
    <property type="match status" value="2"/>
</dbReference>
<evidence type="ECO:0000256" key="1">
    <source>
        <dbReference type="ARBA" id="ARBA00003314"/>
    </source>
</evidence>
<reference evidence="14" key="1">
    <citation type="journal article" date="2008" name="Genome Res.">
        <title>The genome of Pelotomaculum thermopropionicum reveals niche-associated evolution in anaerobic microbiota.</title>
        <authorList>
            <person name="Kosaka T."/>
            <person name="Kato S."/>
            <person name="Shimoyama T."/>
            <person name="Ishii S."/>
            <person name="Abe T."/>
            <person name="Watanabe K."/>
        </authorList>
    </citation>
    <scope>NUCLEOTIDE SEQUENCE [LARGE SCALE GENOMIC DNA]</scope>
    <source>
        <strain evidence="14">DSM 13744 / JCM 10971 / SI</strain>
    </source>
</reference>
<dbReference type="HAMAP" id="MF_01228">
    <property type="entry name" value="Met_tRNA_synth_type2"/>
    <property type="match status" value="1"/>
</dbReference>
<dbReference type="InterPro" id="IPR015413">
    <property type="entry name" value="Methionyl/Leucyl_tRNA_Synth"/>
</dbReference>
<keyword evidence="14" id="KW-1185">Reference proteome</keyword>
<dbReference type="CDD" id="cd07957">
    <property type="entry name" value="Anticodon_Ia_Met"/>
    <property type="match status" value="1"/>
</dbReference>
<dbReference type="KEGG" id="pth:PTH_0069"/>
<keyword evidence="10" id="KW-0862">Zinc</keyword>
<dbReference type="Gene3D" id="1.10.730.10">
    <property type="entry name" value="Isoleucyl-tRNA Synthetase, Domain 1"/>
    <property type="match status" value="1"/>
</dbReference>
<dbReference type="GO" id="GO:0005524">
    <property type="term" value="F:ATP binding"/>
    <property type="evidence" value="ECO:0007669"/>
    <property type="project" value="UniProtKB-UniRule"/>
</dbReference>
<dbReference type="Proteomes" id="UP000006556">
    <property type="component" value="Chromosome"/>
</dbReference>
<evidence type="ECO:0000256" key="4">
    <source>
        <dbReference type="ARBA" id="ARBA00022490"/>
    </source>
</evidence>
<dbReference type="GO" id="GO:0006431">
    <property type="term" value="P:methionyl-tRNA aminoacylation"/>
    <property type="evidence" value="ECO:0007669"/>
    <property type="project" value="UniProtKB-UniRule"/>
</dbReference>
<name>A5D697_PELTS</name>
<keyword evidence="7 10" id="KW-0067">ATP-binding</keyword>
<keyword evidence="6 10" id="KW-0547">Nucleotide-binding</keyword>
<dbReference type="InterPro" id="IPR009080">
    <property type="entry name" value="tRNAsynth_Ia_anticodon-bd"/>
</dbReference>
<dbReference type="AlphaFoldDB" id="A5D697"/>
<keyword evidence="10" id="KW-0479">Metal-binding</keyword>
<keyword evidence="9 10" id="KW-0030">Aminoacyl-tRNA synthetase</keyword>
<evidence type="ECO:0000256" key="2">
    <source>
        <dbReference type="ARBA" id="ARBA00004496"/>
    </source>
</evidence>
<dbReference type="EC" id="6.1.1.10" evidence="10"/>
<gene>
    <name evidence="13" type="primary">MetG</name>
    <name evidence="10" type="synonym">metG</name>
    <name evidence="13" type="ordered locus">PTH_0069</name>
</gene>
<evidence type="ECO:0000259" key="12">
    <source>
        <dbReference type="Pfam" id="PF19303"/>
    </source>
</evidence>
<dbReference type="InterPro" id="IPR001412">
    <property type="entry name" value="aa-tRNA-synth_I_CS"/>
</dbReference>
<dbReference type="SUPFAM" id="SSF47323">
    <property type="entry name" value="Anticodon-binding domain of a subclass of class I aminoacyl-tRNA synthetases"/>
    <property type="match status" value="1"/>
</dbReference>
<comment type="cofactor">
    <cofactor evidence="10">
        <name>Zn(2+)</name>
        <dbReference type="ChEBI" id="CHEBI:29105"/>
    </cofactor>
    <text evidence="10">Binds 1 zinc ion per subunit.</text>
</comment>
<dbReference type="InterPro" id="IPR023457">
    <property type="entry name" value="Met-tRNA_synth_2"/>
</dbReference>
<dbReference type="PRINTS" id="PR01041">
    <property type="entry name" value="TRNASYNTHMET"/>
</dbReference>
<accession>A5D697</accession>
<evidence type="ECO:0000256" key="7">
    <source>
        <dbReference type="ARBA" id="ARBA00022840"/>
    </source>
</evidence>
<keyword evidence="5 10" id="KW-0436">Ligase</keyword>
<comment type="catalytic activity">
    <reaction evidence="10">
        <text>tRNA(Met) + L-methionine + ATP = L-methionyl-tRNA(Met) + AMP + diphosphate</text>
        <dbReference type="Rhea" id="RHEA:13481"/>
        <dbReference type="Rhea" id="RHEA-COMP:9667"/>
        <dbReference type="Rhea" id="RHEA-COMP:9698"/>
        <dbReference type="ChEBI" id="CHEBI:30616"/>
        <dbReference type="ChEBI" id="CHEBI:33019"/>
        <dbReference type="ChEBI" id="CHEBI:57844"/>
        <dbReference type="ChEBI" id="CHEBI:78442"/>
        <dbReference type="ChEBI" id="CHEBI:78530"/>
        <dbReference type="ChEBI" id="CHEBI:456215"/>
        <dbReference type="EC" id="6.1.1.10"/>
    </reaction>
</comment>
<feature type="domain" description="Methionyl-tRNA synthetase anticodon-binding" evidence="12">
    <location>
        <begin position="412"/>
        <end position="539"/>
    </location>
</feature>
<feature type="short sequence motif" description="'KMSKS' region" evidence="10">
    <location>
        <begin position="327"/>
        <end position="331"/>
    </location>
</feature>
<evidence type="ECO:0000256" key="8">
    <source>
        <dbReference type="ARBA" id="ARBA00022917"/>
    </source>
</evidence>
<dbReference type="FunFam" id="2.170.220.10:FF:000002">
    <property type="entry name" value="Methionine--tRNA ligase"/>
    <property type="match status" value="1"/>
</dbReference>
<comment type="similarity">
    <text evidence="3 10">Belongs to the class-I aminoacyl-tRNA synthetase family. MetG type 2A subfamily.</text>
</comment>
<dbReference type="GO" id="GO:0046872">
    <property type="term" value="F:metal ion binding"/>
    <property type="evidence" value="ECO:0007669"/>
    <property type="project" value="UniProtKB-KW"/>
</dbReference>
<dbReference type="STRING" id="370438.PTH_0069"/>
<evidence type="ECO:0000313" key="14">
    <source>
        <dbReference type="Proteomes" id="UP000006556"/>
    </source>
</evidence>
<keyword evidence="4 10" id="KW-0963">Cytoplasm</keyword>
<dbReference type="NCBIfam" id="NF008900">
    <property type="entry name" value="PRK12267.1"/>
    <property type="match status" value="1"/>
</dbReference>
<protein>
    <recommendedName>
        <fullName evidence="10">Methionine--tRNA ligase</fullName>
        <ecNumber evidence="10">6.1.1.10</ecNumber>
    </recommendedName>
    <alternativeName>
        <fullName evidence="10">Methionyl-tRNA synthetase</fullName>
        <shortName evidence="10">MetRS</shortName>
    </alternativeName>
</protein>
<evidence type="ECO:0000256" key="10">
    <source>
        <dbReference type="HAMAP-Rule" id="MF_01228"/>
    </source>
</evidence>
<dbReference type="PANTHER" id="PTHR43326:SF1">
    <property type="entry name" value="METHIONINE--TRNA LIGASE, MITOCHONDRIAL"/>
    <property type="match status" value="1"/>
</dbReference>
<evidence type="ECO:0000256" key="6">
    <source>
        <dbReference type="ARBA" id="ARBA00022741"/>
    </source>
</evidence>
<dbReference type="FunFam" id="1.10.730.10:FF:000026">
    <property type="entry name" value="Methionine--tRNA ligase"/>
    <property type="match status" value="1"/>
</dbReference>
<evidence type="ECO:0000256" key="9">
    <source>
        <dbReference type="ARBA" id="ARBA00023146"/>
    </source>
</evidence>
<dbReference type="InterPro" id="IPR033911">
    <property type="entry name" value="MetRS_core"/>
</dbReference>
<comment type="subunit">
    <text evidence="10">Monomer.</text>
</comment>
<evidence type="ECO:0000256" key="3">
    <source>
        <dbReference type="ARBA" id="ARBA00006590"/>
    </source>
</evidence>
<dbReference type="GO" id="GO:0005737">
    <property type="term" value="C:cytoplasm"/>
    <property type="evidence" value="ECO:0007669"/>
    <property type="project" value="UniProtKB-SubCell"/>
</dbReference>
<dbReference type="GO" id="GO:0004825">
    <property type="term" value="F:methionine-tRNA ligase activity"/>
    <property type="evidence" value="ECO:0007669"/>
    <property type="project" value="UniProtKB-UniRule"/>
</dbReference>
<feature type="binding site" evidence="10">
    <location>
        <position position="161"/>
    </location>
    <ligand>
        <name>Zn(2+)</name>
        <dbReference type="ChEBI" id="CHEBI:29105"/>
    </ligand>
</feature>
<evidence type="ECO:0000313" key="13">
    <source>
        <dbReference type="EMBL" id="BAF58250.1"/>
    </source>
</evidence>
<sequence>MVPRELKLSPLAEGRGGSFLFKTGGVVCLSMSKGTFYITTPIYYPSDNLHIGHAYTTVAADAVARFKKMTGYDTRFLTGTDEHGQKIERAARSRGEDPQEFVDKIVAGIKLLWQKLEVDYDDFIRTTEPRHKKVVSAFFQKLYEQGDIYKAGYEGWYCTPCEAFWAESRLEGGNCPDCGRPVELLREESYFFRMSKYAERLLRHIEEHPEFIQPASRRNEMVSFIKSGLEDLCVSRTTFNWGIPVPFDPGHVIYVWVDALTNYISALGYGTEDDSLFKKYWPADVHLMGKDIVRFHSVIWPILLMAAGLELPRQVVGHGWLLLESGKMSKSKGNVVDPLVLIDKYGVDAIRYYLLRELPFGADGYYSEEALVERINKDLANDLGNLVSRSIAMVEKYFQGRVQPPGLPEGPDRELIDLAEQTPAAVEELMDKMDLSGALAAIWRLVGRANKYVDETAPWGLAKDPSRADRLATVMYNLAESLRFITVMVSPFMPKLPARVWAQLGLENRPELHTWESLVWGKLPANTCVKRGPALFPRIDTAGK</sequence>
<comment type="function">
    <text evidence="1 10">Is required not only for elongation of protein synthesis but also for the initiation of all mRNA translation through initiator tRNA(fMet) aminoacylation.</text>
</comment>
<dbReference type="PANTHER" id="PTHR43326">
    <property type="entry name" value="METHIONYL-TRNA SYNTHETASE"/>
    <property type="match status" value="1"/>
</dbReference>
<dbReference type="Gene3D" id="2.170.220.10">
    <property type="match status" value="1"/>
</dbReference>
<dbReference type="InterPro" id="IPR014729">
    <property type="entry name" value="Rossmann-like_a/b/a_fold"/>
</dbReference>
<keyword evidence="8 10" id="KW-0648">Protein biosynthesis</keyword>
<dbReference type="InterPro" id="IPR014758">
    <property type="entry name" value="Met-tRNA_synth"/>
</dbReference>
<dbReference type="InterPro" id="IPR041872">
    <property type="entry name" value="Anticodon_Met"/>
</dbReference>
<proteinExistence type="inferred from homology"/>
<dbReference type="SUPFAM" id="SSF52374">
    <property type="entry name" value="Nucleotidylyl transferase"/>
    <property type="match status" value="1"/>
</dbReference>
<dbReference type="Pfam" id="PF19303">
    <property type="entry name" value="Anticodon_3"/>
    <property type="match status" value="1"/>
</dbReference>
<feature type="binding site" evidence="10">
    <location>
        <position position="178"/>
    </location>
    <ligand>
        <name>Zn(2+)</name>
        <dbReference type="ChEBI" id="CHEBI:29105"/>
    </ligand>
</feature>
<comment type="caution">
    <text evidence="10">Lacks conserved residue(s) required for the propagation of feature annotation.</text>
</comment>
<evidence type="ECO:0000256" key="5">
    <source>
        <dbReference type="ARBA" id="ARBA00022598"/>
    </source>
</evidence>
<comment type="subcellular location">
    <subcellularLocation>
        <location evidence="2 10">Cytoplasm</location>
    </subcellularLocation>
</comment>
<feature type="short sequence motif" description="'HIGH' region" evidence="10">
    <location>
        <begin position="43"/>
        <end position="53"/>
    </location>
</feature>
<dbReference type="EMBL" id="AP009389">
    <property type="protein sequence ID" value="BAF58250.1"/>
    <property type="molecule type" value="Genomic_DNA"/>
</dbReference>
<feature type="domain" description="Methionyl/Leucyl tRNA synthetase" evidence="11">
    <location>
        <begin position="185"/>
        <end position="390"/>
    </location>
</feature>
<dbReference type="HOGENOM" id="CLU_009710_9_4_9"/>
<dbReference type="Gene3D" id="3.40.50.620">
    <property type="entry name" value="HUPs"/>
    <property type="match status" value="1"/>
</dbReference>
<evidence type="ECO:0000259" key="11">
    <source>
        <dbReference type="Pfam" id="PF09334"/>
    </source>
</evidence>
<dbReference type="PROSITE" id="PS00178">
    <property type="entry name" value="AA_TRNA_LIGASE_I"/>
    <property type="match status" value="1"/>
</dbReference>
<feature type="binding site" evidence="10">
    <location>
        <position position="175"/>
    </location>
    <ligand>
        <name>Zn(2+)</name>
        <dbReference type="ChEBI" id="CHEBI:29105"/>
    </ligand>
</feature>
<dbReference type="CDD" id="cd00814">
    <property type="entry name" value="MetRS_core"/>
    <property type="match status" value="1"/>
</dbReference>
<dbReference type="NCBIfam" id="TIGR00398">
    <property type="entry name" value="metG"/>
    <property type="match status" value="1"/>
</dbReference>